<dbReference type="SUPFAM" id="SSF48239">
    <property type="entry name" value="Terpenoid cyclases/Protein prenyltransferases"/>
    <property type="match status" value="1"/>
</dbReference>
<keyword evidence="7" id="KW-0862">Zinc</keyword>
<feature type="domain" description="Prenyltransferase alpha-alpha toroid" evidence="8">
    <location>
        <begin position="3"/>
        <end position="312"/>
    </location>
</feature>
<dbReference type="Proteomes" id="UP001362899">
    <property type="component" value="Unassembled WGS sequence"/>
</dbReference>
<organism evidence="9 10">
    <name type="scientific">Starmerella bacillaris</name>
    <name type="common">Yeast</name>
    <name type="synonym">Candida zemplinina</name>
    <dbReference type="NCBI Taxonomy" id="1247836"/>
    <lineage>
        <taxon>Eukaryota</taxon>
        <taxon>Fungi</taxon>
        <taxon>Dikarya</taxon>
        <taxon>Ascomycota</taxon>
        <taxon>Saccharomycotina</taxon>
        <taxon>Dipodascomycetes</taxon>
        <taxon>Dipodascales</taxon>
        <taxon>Trichomonascaceae</taxon>
        <taxon>Starmerella</taxon>
    </lineage>
</organism>
<name>A0AAV5RH85_STABA</name>
<comment type="caution">
    <text evidence="9">The sequence shown here is derived from an EMBL/GenBank/DDBJ whole genome shotgun (WGS) entry which is preliminary data.</text>
</comment>
<evidence type="ECO:0000259" key="8">
    <source>
        <dbReference type="Pfam" id="PF00432"/>
    </source>
</evidence>
<evidence type="ECO:0000256" key="6">
    <source>
        <dbReference type="ARBA" id="ARBA00022737"/>
    </source>
</evidence>
<accession>A0AAV5RH85</accession>
<dbReference type="PANTHER" id="PTHR11774">
    <property type="entry name" value="GERANYLGERANYL TRANSFERASE TYPE BETA SUBUNIT"/>
    <property type="match status" value="1"/>
</dbReference>
<protein>
    <recommendedName>
        <fullName evidence="8">Prenyltransferase alpha-alpha toroid domain-containing protein</fullName>
    </recommendedName>
</protein>
<keyword evidence="4" id="KW-0808">Transferase</keyword>
<evidence type="ECO:0000256" key="3">
    <source>
        <dbReference type="ARBA" id="ARBA00022602"/>
    </source>
</evidence>
<keyword evidence="5" id="KW-0479">Metal-binding</keyword>
<dbReference type="Pfam" id="PF00432">
    <property type="entry name" value="Prenyltrans"/>
    <property type="match status" value="1"/>
</dbReference>
<comment type="cofactor">
    <cofactor evidence="1">
        <name>Zn(2+)</name>
        <dbReference type="ChEBI" id="CHEBI:29105"/>
    </cofactor>
</comment>
<dbReference type="AlphaFoldDB" id="A0AAV5RH85"/>
<evidence type="ECO:0000313" key="10">
    <source>
        <dbReference type="Proteomes" id="UP001362899"/>
    </source>
</evidence>
<comment type="similarity">
    <text evidence="2">Belongs to the protein prenyltransferase subunit beta family.</text>
</comment>
<dbReference type="Gene3D" id="1.50.10.20">
    <property type="match status" value="1"/>
</dbReference>
<evidence type="ECO:0000256" key="2">
    <source>
        <dbReference type="ARBA" id="ARBA00010497"/>
    </source>
</evidence>
<dbReference type="InterPro" id="IPR045089">
    <property type="entry name" value="PGGT1B-like"/>
</dbReference>
<proteinExistence type="inferred from homology"/>
<dbReference type="GO" id="GO:0005953">
    <property type="term" value="C:CAAX-protein geranylgeranyltransferase complex"/>
    <property type="evidence" value="ECO:0007669"/>
    <property type="project" value="TreeGrafter"/>
</dbReference>
<dbReference type="PANTHER" id="PTHR11774:SF4">
    <property type="entry name" value="GERANYLGERANYL TRANSFERASE TYPE-1 SUBUNIT BETA"/>
    <property type="match status" value="1"/>
</dbReference>
<evidence type="ECO:0000256" key="5">
    <source>
        <dbReference type="ARBA" id="ARBA00022723"/>
    </source>
</evidence>
<dbReference type="GO" id="GO:0004662">
    <property type="term" value="F:CAAX-protein geranylgeranyltransferase activity"/>
    <property type="evidence" value="ECO:0007669"/>
    <property type="project" value="TreeGrafter"/>
</dbReference>
<dbReference type="EMBL" id="BTGC01000003">
    <property type="protein sequence ID" value="GMM50760.1"/>
    <property type="molecule type" value="Genomic_DNA"/>
</dbReference>
<keyword evidence="10" id="KW-1185">Reference proteome</keyword>
<sequence length="324" mass="35769">MRSAKYFERVLTLAPLRVDAEHCATVYFCVLGLSVLAKKEINDTNGGEAEKPCRTGEAGTILGNWKPKLQQYIEYMFTGDGFRASSSGVRDTELLATYFGLAIAAMINYEFNDADKNNISTFVLSCRQKKGMYCNNPTLFDEYDLNSSVRHTYAAFASLKLLGKNINDLESFERIKSLQNYDGGFGMCVNDESHAGLTFCALASLELGGSLSSAVKHKAVRFLLNRKVLSNGFNGRPNKDPDCCYSFWVLNSLRMMGIDISLNTPALVDSNQSSQTEIDFMSSCFDSILHAFSPIPDSDPDPYHTALALAALFPESIDHALVIL</sequence>
<dbReference type="InterPro" id="IPR001330">
    <property type="entry name" value="Prenyltrans"/>
</dbReference>
<evidence type="ECO:0000313" key="9">
    <source>
        <dbReference type="EMBL" id="GMM50760.1"/>
    </source>
</evidence>
<gene>
    <name evidence="9" type="ORF">DASB73_017180</name>
</gene>
<dbReference type="InterPro" id="IPR008930">
    <property type="entry name" value="Terpenoid_cyclase/PrenylTrfase"/>
</dbReference>
<evidence type="ECO:0000256" key="7">
    <source>
        <dbReference type="ARBA" id="ARBA00022833"/>
    </source>
</evidence>
<keyword evidence="6" id="KW-0677">Repeat</keyword>
<reference evidence="9 10" key="1">
    <citation type="journal article" date="2023" name="Elife">
        <title>Identification of key yeast species and microbe-microbe interactions impacting larval growth of Drosophila in the wild.</title>
        <authorList>
            <person name="Mure A."/>
            <person name="Sugiura Y."/>
            <person name="Maeda R."/>
            <person name="Honda K."/>
            <person name="Sakurai N."/>
            <person name="Takahashi Y."/>
            <person name="Watada M."/>
            <person name="Katoh T."/>
            <person name="Gotoh A."/>
            <person name="Gotoh Y."/>
            <person name="Taniguchi I."/>
            <person name="Nakamura K."/>
            <person name="Hayashi T."/>
            <person name="Katayama T."/>
            <person name="Uemura T."/>
            <person name="Hattori Y."/>
        </authorList>
    </citation>
    <scope>NUCLEOTIDE SEQUENCE [LARGE SCALE GENOMIC DNA]</scope>
    <source>
        <strain evidence="9 10">SB-73</strain>
    </source>
</reference>
<keyword evidence="3" id="KW-0637">Prenyltransferase</keyword>
<evidence type="ECO:0000256" key="1">
    <source>
        <dbReference type="ARBA" id="ARBA00001947"/>
    </source>
</evidence>
<evidence type="ECO:0000256" key="4">
    <source>
        <dbReference type="ARBA" id="ARBA00022679"/>
    </source>
</evidence>
<dbReference type="GO" id="GO:0046872">
    <property type="term" value="F:metal ion binding"/>
    <property type="evidence" value="ECO:0007669"/>
    <property type="project" value="UniProtKB-KW"/>
</dbReference>